<comment type="caution">
    <text evidence="11">The sequence shown here is derived from an EMBL/GenBank/DDBJ whole genome shotgun (WGS) entry which is preliminary data.</text>
</comment>
<reference evidence="12" key="1">
    <citation type="journal article" date="2019" name="Int. J. Syst. Evol. Microbiol.">
        <title>The Global Catalogue of Microorganisms (GCM) 10K type strain sequencing project: providing services to taxonomists for standard genome sequencing and annotation.</title>
        <authorList>
            <consortium name="The Broad Institute Genomics Platform"/>
            <consortium name="The Broad Institute Genome Sequencing Center for Infectious Disease"/>
            <person name="Wu L."/>
            <person name="Ma J."/>
        </authorList>
    </citation>
    <scope>NUCLEOTIDE SEQUENCE [LARGE SCALE GENOMIC DNA]</scope>
    <source>
        <strain evidence="12">KCTC 42248</strain>
    </source>
</reference>
<evidence type="ECO:0000256" key="4">
    <source>
        <dbReference type="ARBA" id="ARBA00022777"/>
    </source>
</evidence>
<evidence type="ECO:0000259" key="9">
    <source>
        <dbReference type="Pfam" id="PF08544"/>
    </source>
</evidence>
<evidence type="ECO:0000256" key="7">
    <source>
        <dbReference type="NCBIfam" id="TIGR00131"/>
    </source>
</evidence>
<keyword evidence="5" id="KW-0067">ATP-binding</keyword>
<dbReference type="InterPro" id="IPR019741">
    <property type="entry name" value="Galactokinase_CS"/>
</dbReference>
<dbReference type="InterPro" id="IPR019539">
    <property type="entry name" value="GalKase_N"/>
</dbReference>
<comment type="similarity">
    <text evidence="1">Belongs to the GHMP kinase family. GalK subfamily.</text>
</comment>
<feature type="domain" description="GHMP kinase C-terminal" evidence="9">
    <location>
        <begin position="283"/>
        <end position="358"/>
    </location>
</feature>
<protein>
    <recommendedName>
        <fullName evidence="7">Galactokinase</fullName>
        <ecNumber evidence="7">2.7.1.6</ecNumber>
    </recommendedName>
</protein>
<dbReference type="PROSITE" id="PS00106">
    <property type="entry name" value="GALACTOKINASE"/>
    <property type="match status" value="1"/>
</dbReference>
<evidence type="ECO:0000256" key="6">
    <source>
        <dbReference type="ARBA" id="ARBA00023144"/>
    </source>
</evidence>
<feature type="domain" description="GHMP kinase N-terminal" evidence="8">
    <location>
        <begin position="91"/>
        <end position="178"/>
    </location>
</feature>
<evidence type="ECO:0000256" key="3">
    <source>
        <dbReference type="ARBA" id="ARBA00022741"/>
    </source>
</evidence>
<dbReference type="SUPFAM" id="SSF55060">
    <property type="entry name" value="GHMP Kinase, C-terminal domain"/>
    <property type="match status" value="1"/>
</dbReference>
<dbReference type="InterPro" id="IPR036554">
    <property type="entry name" value="GHMP_kinase_C_sf"/>
</dbReference>
<dbReference type="Gene3D" id="3.30.70.890">
    <property type="entry name" value="GHMP kinase, C-terminal domain"/>
    <property type="match status" value="1"/>
</dbReference>
<dbReference type="Pfam" id="PF08544">
    <property type="entry name" value="GHMP_kinases_C"/>
    <property type="match status" value="1"/>
</dbReference>
<dbReference type="EMBL" id="JBHUMA010000006">
    <property type="protein sequence ID" value="MFD2599516.1"/>
    <property type="molecule type" value="Genomic_DNA"/>
</dbReference>
<organism evidence="11 12">
    <name type="scientific">Sphingobacterium corticis</name>
    <dbReference type="NCBI Taxonomy" id="1812823"/>
    <lineage>
        <taxon>Bacteria</taxon>
        <taxon>Pseudomonadati</taxon>
        <taxon>Bacteroidota</taxon>
        <taxon>Sphingobacteriia</taxon>
        <taxon>Sphingobacteriales</taxon>
        <taxon>Sphingobacteriaceae</taxon>
        <taxon>Sphingobacterium</taxon>
    </lineage>
</organism>
<evidence type="ECO:0000256" key="5">
    <source>
        <dbReference type="ARBA" id="ARBA00022840"/>
    </source>
</evidence>
<dbReference type="EC" id="2.7.1.6" evidence="7"/>
<keyword evidence="3" id="KW-0547">Nucleotide-binding</keyword>
<dbReference type="GO" id="GO:0004335">
    <property type="term" value="F:galactokinase activity"/>
    <property type="evidence" value="ECO:0007669"/>
    <property type="project" value="UniProtKB-EC"/>
</dbReference>
<keyword evidence="2 11" id="KW-0808">Transferase</keyword>
<dbReference type="PANTHER" id="PTHR10457">
    <property type="entry name" value="MEVALONATE KINASE/GALACTOKINASE"/>
    <property type="match status" value="1"/>
</dbReference>
<evidence type="ECO:0000313" key="12">
    <source>
        <dbReference type="Proteomes" id="UP001597393"/>
    </source>
</evidence>
<dbReference type="SUPFAM" id="SSF54211">
    <property type="entry name" value="Ribosomal protein S5 domain 2-like"/>
    <property type="match status" value="1"/>
</dbReference>
<evidence type="ECO:0000313" key="11">
    <source>
        <dbReference type="EMBL" id="MFD2599516.1"/>
    </source>
</evidence>
<dbReference type="InterPro" id="IPR006204">
    <property type="entry name" value="GHMP_kinase_N_dom"/>
</dbReference>
<name>A0ABW5NLD6_9SPHI</name>
<dbReference type="PIRSF" id="PIRSF000530">
    <property type="entry name" value="Galactokinase"/>
    <property type="match status" value="1"/>
</dbReference>
<keyword evidence="6" id="KW-0299">Galactose metabolism</keyword>
<gene>
    <name evidence="11" type="primary">galK</name>
    <name evidence="11" type="ORF">ACFSQ3_11180</name>
</gene>
<dbReference type="Proteomes" id="UP001597393">
    <property type="component" value="Unassembled WGS sequence"/>
</dbReference>
<dbReference type="NCBIfam" id="TIGR00131">
    <property type="entry name" value="gal_kin"/>
    <property type="match status" value="1"/>
</dbReference>
<keyword evidence="12" id="KW-1185">Reference proteome</keyword>
<evidence type="ECO:0000256" key="2">
    <source>
        <dbReference type="ARBA" id="ARBA00022679"/>
    </source>
</evidence>
<dbReference type="Pfam" id="PF10509">
    <property type="entry name" value="GalKase_gal_bdg"/>
    <property type="match status" value="1"/>
</dbReference>
<dbReference type="InterPro" id="IPR000705">
    <property type="entry name" value="Galactokinase"/>
</dbReference>
<dbReference type="PROSITE" id="PS00627">
    <property type="entry name" value="GHMP_KINASES_ATP"/>
    <property type="match status" value="1"/>
</dbReference>
<dbReference type="PANTHER" id="PTHR10457:SF7">
    <property type="entry name" value="GALACTOKINASE-RELATED"/>
    <property type="match status" value="1"/>
</dbReference>
<sequence length="384" mass="42258">MAKDIKLKERYQEIFGQAPDISAKSPGRINIIGEHTDYNEGFVLPTAIDKAIYVALGKRADDKLVLYAEDFQSQFETTLDDVKPTDQGWPNYILGVVDQIQKLNLELGGFNLYVDGDVPLGAGLSSSAALECATGFALNELFQLQLSRQEIAKIGQMAEHTFAGVKCGIMDQFASVLSKQDFVIKLDCRSLDYEHVPLVLGDYELFLLNTNVKHSLASSAYNDRRASCEQGVAWLQEVYPDVLSLRDATVEQLTEVVQPKNEDVFVKCKFVVEENERVELACEALKSGDVEELGNQLFTAHDAISKEYEVSCAELDFLVNYMKAQPEVVGARMMGGGFGGCTVNIAKKGHAERIADEVAPLYKEKFGLDLEPIFVAASGGSSLL</sequence>
<feature type="domain" description="Galactokinase N-terminal" evidence="10">
    <location>
        <begin position="9"/>
        <end position="57"/>
    </location>
</feature>
<evidence type="ECO:0000259" key="8">
    <source>
        <dbReference type="Pfam" id="PF00288"/>
    </source>
</evidence>
<evidence type="ECO:0000259" key="10">
    <source>
        <dbReference type="Pfam" id="PF10509"/>
    </source>
</evidence>
<dbReference type="PRINTS" id="PR00959">
    <property type="entry name" value="MEVGALKINASE"/>
</dbReference>
<keyword evidence="6" id="KW-0119">Carbohydrate metabolism</keyword>
<dbReference type="PRINTS" id="PR00473">
    <property type="entry name" value="GALCTOKINASE"/>
</dbReference>
<dbReference type="InterPro" id="IPR006203">
    <property type="entry name" value="GHMP_knse_ATP-bd_CS"/>
</dbReference>
<dbReference type="Gene3D" id="3.30.230.10">
    <property type="match status" value="1"/>
</dbReference>
<dbReference type="InterPro" id="IPR006206">
    <property type="entry name" value="Mevalonate/galactokinase"/>
</dbReference>
<dbReference type="RefSeq" id="WP_380869644.1">
    <property type="nucleotide sequence ID" value="NZ_JBHUMA010000006.1"/>
</dbReference>
<proteinExistence type="inferred from homology"/>
<dbReference type="InterPro" id="IPR014721">
    <property type="entry name" value="Ribsml_uS5_D2-typ_fold_subgr"/>
</dbReference>
<dbReference type="InterPro" id="IPR013750">
    <property type="entry name" value="GHMP_kinase_C_dom"/>
</dbReference>
<evidence type="ECO:0000256" key="1">
    <source>
        <dbReference type="ARBA" id="ARBA00006566"/>
    </source>
</evidence>
<accession>A0ABW5NLD6</accession>
<dbReference type="InterPro" id="IPR020568">
    <property type="entry name" value="Ribosomal_Su5_D2-typ_SF"/>
</dbReference>
<dbReference type="Pfam" id="PF00288">
    <property type="entry name" value="GHMP_kinases_N"/>
    <property type="match status" value="1"/>
</dbReference>
<keyword evidence="4" id="KW-0418">Kinase</keyword>